<sequence>MQTILLKTEQQKLITPRNVTIWLINYYKIPRSNDLSLHWGLPYWIDNYTAIKYWVESVMSEKPYKGRVLGDLRRRFEEQLPI</sequence>
<reference evidence="2" key="2">
    <citation type="submission" date="2020-06" db="EMBL/GenBank/DDBJ databases">
        <authorList>
            <person name="Dong N."/>
        </authorList>
    </citation>
    <scope>NUCLEOTIDE SEQUENCE</scope>
    <source>
        <strain evidence="2">DF46-2-2</strain>
    </source>
</reference>
<proteinExistence type="predicted"/>
<protein>
    <submittedName>
        <fullName evidence="1">Uncharacterized protein</fullName>
    </submittedName>
</protein>
<dbReference type="EMBL" id="CP012365">
    <property type="protein sequence ID" value="AKX60233.1"/>
    <property type="molecule type" value="Genomic_DNA"/>
</dbReference>
<evidence type="ECO:0000313" key="3">
    <source>
        <dbReference type="Proteomes" id="UP000063953"/>
    </source>
</evidence>
<name>A0A0K1XGE1_9GAMM</name>
<gene>
    <name evidence="1" type="ORF">AKN88_10065</name>
    <name evidence="2" type="ORF">HX099_11220</name>
</gene>
<evidence type="ECO:0000313" key="2">
    <source>
        <dbReference type="EMBL" id="MDM1697223.1"/>
    </source>
</evidence>
<dbReference type="AlphaFoldDB" id="A0A0K1XGE1"/>
<accession>A0A0K1XGE1</accession>
<reference evidence="2" key="3">
    <citation type="journal article" date="2022" name="Sci. Total Environ.">
        <title>Prevalence, transmission, and molecular epidemiology of tet(X)-positive bacteria among humans, animals, and environmental niches in China: An epidemiological, and genomic-based study.</title>
        <authorList>
            <person name="Dong N."/>
            <person name="Zeng Y."/>
            <person name="Cai C."/>
            <person name="Sun C."/>
            <person name="Lu J."/>
            <person name="Liu C."/>
            <person name="Zhou H."/>
            <person name="Sun Q."/>
            <person name="Shu L."/>
            <person name="Wang H."/>
            <person name="Wang Y."/>
            <person name="Wang S."/>
            <person name="Wu C."/>
            <person name="Chan E.W."/>
            <person name="Chen G."/>
            <person name="Shen Z."/>
            <person name="Chen S."/>
            <person name="Zhang R."/>
        </authorList>
    </citation>
    <scope>NUCLEOTIDE SEQUENCE</scope>
    <source>
        <strain evidence="2">DF46-2-2</strain>
    </source>
</reference>
<dbReference type="Proteomes" id="UP001173465">
    <property type="component" value="Unassembled WGS sequence"/>
</dbReference>
<dbReference type="EMBL" id="JACANB010000011">
    <property type="protein sequence ID" value="MDM1697223.1"/>
    <property type="molecule type" value="Genomic_DNA"/>
</dbReference>
<dbReference type="RefSeq" id="WP_053101538.1">
    <property type="nucleotide sequence ID" value="NZ_CP012360.1"/>
</dbReference>
<keyword evidence="3" id="KW-1185">Reference proteome</keyword>
<evidence type="ECO:0000313" key="1">
    <source>
        <dbReference type="EMBL" id="AKX60233.1"/>
    </source>
</evidence>
<organism evidence="1 3">
    <name type="scientific">Thiopseudomonas alkaliphila</name>
    <dbReference type="NCBI Taxonomy" id="1697053"/>
    <lineage>
        <taxon>Bacteria</taxon>
        <taxon>Pseudomonadati</taxon>
        <taxon>Pseudomonadota</taxon>
        <taxon>Gammaproteobacteria</taxon>
        <taxon>Pseudomonadales</taxon>
        <taxon>Pseudomonadaceae</taxon>
        <taxon>Thiopseudomonas</taxon>
    </lineage>
</organism>
<dbReference type="Proteomes" id="UP000063953">
    <property type="component" value="Chromosome"/>
</dbReference>
<reference evidence="1 3" key="1">
    <citation type="journal article" date="2015" name="Genome Announc.">
        <title>Genome Sequences of Oblitimonas alkaliphila gen. nov. sp. nov. (Proposed), a Novel Bacterium of the Pseudomonadaceae Family.</title>
        <authorList>
            <person name="Lauer A.C."/>
            <person name="Nicholson A.C."/>
            <person name="Humrighouse B.W."/>
            <person name="Emery B."/>
            <person name="Drobish A."/>
            <person name="Juieng P."/>
            <person name="Loparev V."/>
            <person name="McQuiston J.R."/>
        </authorList>
    </citation>
    <scope>NUCLEOTIDE SEQUENCE [LARGE SCALE GENOMIC DNA]</scope>
    <source>
        <strain evidence="1 3">E5571</strain>
    </source>
</reference>